<gene>
    <name evidence="1" type="ORF">PACLA_8A052613</name>
</gene>
<protein>
    <submittedName>
        <fullName evidence="1">Uncharacterized protein</fullName>
    </submittedName>
</protein>
<organism evidence="1 2">
    <name type="scientific">Paramuricea clavata</name>
    <name type="common">Red gorgonian</name>
    <name type="synonym">Violescent sea-whip</name>
    <dbReference type="NCBI Taxonomy" id="317549"/>
    <lineage>
        <taxon>Eukaryota</taxon>
        <taxon>Metazoa</taxon>
        <taxon>Cnidaria</taxon>
        <taxon>Anthozoa</taxon>
        <taxon>Octocorallia</taxon>
        <taxon>Malacalcyonacea</taxon>
        <taxon>Plexauridae</taxon>
        <taxon>Paramuricea</taxon>
    </lineage>
</organism>
<evidence type="ECO:0000313" key="1">
    <source>
        <dbReference type="EMBL" id="CAB3980553.1"/>
    </source>
</evidence>
<dbReference type="Proteomes" id="UP001152795">
    <property type="component" value="Unassembled WGS sequence"/>
</dbReference>
<proteinExistence type="predicted"/>
<evidence type="ECO:0000313" key="2">
    <source>
        <dbReference type="Proteomes" id="UP001152795"/>
    </source>
</evidence>
<comment type="caution">
    <text evidence="1">The sequence shown here is derived from an EMBL/GenBank/DDBJ whole genome shotgun (WGS) entry which is preliminary data.</text>
</comment>
<accession>A0A6S7FTL9</accession>
<reference evidence="1" key="1">
    <citation type="submission" date="2020-04" db="EMBL/GenBank/DDBJ databases">
        <authorList>
            <person name="Alioto T."/>
            <person name="Alioto T."/>
            <person name="Gomez Garrido J."/>
        </authorList>
    </citation>
    <scope>NUCLEOTIDE SEQUENCE</scope>
    <source>
        <strain evidence="1">A484AB</strain>
    </source>
</reference>
<dbReference type="OrthoDB" id="5978521at2759"/>
<sequence>MNNRAGRIQNDTKMVLLVHKSDTDKQKLVNYFRRALTSKASGSLKVEDVNVANGNDNVKDSSWLDEVNNIVLLCLTSETIPSLEQIIREKRYVQDGRLNRKVFSVSFGANLNAQWPPGGIQNENNRDFAFNFENVENLTPTDFKTSDRMTVLIAAMRGA</sequence>
<name>A0A6S7FTL9_PARCT</name>
<dbReference type="EMBL" id="CACRXK020000301">
    <property type="protein sequence ID" value="CAB3980553.1"/>
    <property type="molecule type" value="Genomic_DNA"/>
</dbReference>
<keyword evidence="2" id="KW-1185">Reference proteome</keyword>
<dbReference type="AlphaFoldDB" id="A0A6S7FTL9"/>